<reference evidence="8" key="1">
    <citation type="submission" date="2016-07" db="EMBL/GenBank/DDBJ databases">
        <title>Multiple horizontal gene transfer events from other fungi enriched the ability of initially mycotrophic Trichoderma (Ascomycota) to feed on dead plant biomass.</title>
        <authorList>
            <consortium name="DOE Joint Genome Institute"/>
            <person name="Atanasova L."/>
            <person name="Chenthamara K."/>
            <person name="Zhang J."/>
            <person name="Grujic M."/>
            <person name="Henrissat B."/>
            <person name="Kuo A."/>
            <person name="Aerts A."/>
            <person name="Salamov A."/>
            <person name="Lipzen A."/>
            <person name="Labutti K."/>
            <person name="Barry K."/>
            <person name="Miao Y."/>
            <person name="Rahimi M.J."/>
            <person name="Shen Q."/>
            <person name="Grigoriev I.V."/>
            <person name="Kubicek C.P."/>
            <person name="Druzhinina I.S."/>
        </authorList>
    </citation>
    <scope>NUCLEOTIDE SEQUENCE [LARGE SCALE GENOMIC DNA]</scope>
    <source>
        <strain evidence="8">TUCIM 6016</strain>
    </source>
</reference>
<dbReference type="PANTHER" id="PTHR48208:SF2">
    <property type="entry name" value="CENTROMERE PROTEIN I"/>
    <property type="match status" value="1"/>
</dbReference>
<evidence type="ECO:0000256" key="4">
    <source>
        <dbReference type="ARBA" id="ARBA00022454"/>
    </source>
</evidence>
<evidence type="ECO:0000256" key="6">
    <source>
        <dbReference type="ARBA" id="ARBA00023328"/>
    </source>
</evidence>
<dbReference type="AlphaFoldDB" id="A0A2T4B0R6"/>
<protein>
    <submittedName>
        <fullName evidence="7">Mis6-domain-containing protein</fullName>
    </submittedName>
</protein>
<dbReference type="EMBL" id="KZ680221">
    <property type="protein sequence ID" value="PTB62890.1"/>
    <property type="molecule type" value="Genomic_DNA"/>
</dbReference>
<keyword evidence="4" id="KW-0158">Chromosome</keyword>
<comment type="similarity">
    <text evidence="3">Belongs to the CENP-I/CTF3 family.</text>
</comment>
<evidence type="ECO:0000256" key="1">
    <source>
        <dbReference type="ARBA" id="ARBA00004123"/>
    </source>
</evidence>
<keyword evidence="8" id="KW-1185">Reference proteome</keyword>
<dbReference type="CDD" id="cd22647">
    <property type="entry name" value="CTF3_NTD_HEAT"/>
    <property type="match status" value="1"/>
</dbReference>
<dbReference type="InterPro" id="IPR012485">
    <property type="entry name" value="CENP-I"/>
</dbReference>
<proteinExistence type="inferred from homology"/>
<comment type="subcellular location">
    <subcellularLocation>
        <location evidence="2">Chromosome</location>
        <location evidence="2">Centromere</location>
    </subcellularLocation>
    <subcellularLocation>
        <location evidence="1">Nucleus</location>
    </subcellularLocation>
</comment>
<evidence type="ECO:0000313" key="7">
    <source>
        <dbReference type="EMBL" id="PTB62890.1"/>
    </source>
</evidence>
<dbReference type="Pfam" id="PF07778">
    <property type="entry name" value="CENP-I"/>
    <property type="match status" value="1"/>
</dbReference>
<dbReference type="OrthoDB" id="6347512at2759"/>
<dbReference type="GO" id="GO:0005634">
    <property type="term" value="C:nucleus"/>
    <property type="evidence" value="ECO:0007669"/>
    <property type="project" value="UniProtKB-SubCell"/>
</dbReference>
<accession>A0A2T4B0R6</accession>
<dbReference type="Proteomes" id="UP000241546">
    <property type="component" value="Unassembled WGS sequence"/>
</dbReference>
<keyword evidence="5" id="KW-0539">Nucleus</keyword>
<dbReference type="GO" id="GO:0034080">
    <property type="term" value="P:CENP-A containing chromatin assembly"/>
    <property type="evidence" value="ECO:0007669"/>
    <property type="project" value="TreeGrafter"/>
</dbReference>
<dbReference type="RefSeq" id="XP_024746210.1">
    <property type="nucleotide sequence ID" value="XM_024896371.1"/>
</dbReference>
<name>A0A2T4B0R6_9HYPO</name>
<dbReference type="GO" id="GO:0000070">
    <property type="term" value="P:mitotic sister chromatid segregation"/>
    <property type="evidence" value="ECO:0007669"/>
    <property type="project" value="TreeGrafter"/>
</dbReference>
<evidence type="ECO:0000256" key="2">
    <source>
        <dbReference type="ARBA" id="ARBA00004584"/>
    </source>
</evidence>
<keyword evidence="6" id="KW-0137">Centromere</keyword>
<sequence>MSPSAAEEIDALIQDVAAASKLPAKSRGANIKPTVASLASLAYENGLLPTALDELVGLLVTPSHLDQASLNAIARNLYPVARVSRDVVVRIIGALGHGTLKPSLTIQVALLKWLIMVHHVLETPAVLAQAYGVLFNLLDTAAIRPNVCHLLALITRRKHVKPFRIQALLTLSRQTANDPYLIGLLRVFKDYYPEIILGELVRGKASAFKHPDVAWKERLQEIQEAYASQAEKNTRGALDGFQVNRATGRGQRNRVVPSVHTSHVTENAITLEEIENVTGFVQKMDRIELPNQLVAVLADPLLQKLLLLRPSAEAYQRIANWLSSVLQNVLEGDADEATLWEVLDVVREFVVQSKPLEAAVLDNTPGSQVEVLTLYTHILHHWIAVSQSSDAIPAHADTSLRALIRHTGQLSLTLLQTSPTESVDMAIIEFYEQAVRLVNDERLKDYIRIELPPSELIYIFLFSGSVATVSRLCDILACYKKGFEMAMSTKARNDGSSRIDALSYDRAYVNLYNGYLMDICNCFWRSRAFSDADTNSHGCMMPRPAVSKLTSYVVSVDKTFSLASLFSLSYSPVLCLQSIQSVRDLEDAAIASDSSIRTRHAGPVTQTSLTKLAAAGGIQLAWQEYRIEVLRSLAEKNLGGIAELLKNTMTVLKKSMDATPRARAKMLHAL</sequence>
<dbReference type="GeneID" id="36604489"/>
<dbReference type="GO" id="GO:0000939">
    <property type="term" value="C:inner kinetochore"/>
    <property type="evidence" value="ECO:0007669"/>
    <property type="project" value="TreeGrafter"/>
</dbReference>
<gene>
    <name evidence="7" type="ORF">BBK36DRAFT_1183824</name>
</gene>
<evidence type="ECO:0000256" key="5">
    <source>
        <dbReference type="ARBA" id="ARBA00023242"/>
    </source>
</evidence>
<organism evidence="7 8">
    <name type="scientific">Trichoderma citrinoviride</name>
    <dbReference type="NCBI Taxonomy" id="58853"/>
    <lineage>
        <taxon>Eukaryota</taxon>
        <taxon>Fungi</taxon>
        <taxon>Dikarya</taxon>
        <taxon>Ascomycota</taxon>
        <taxon>Pezizomycotina</taxon>
        <taxon>Sordariomycetes</taxon>
        <taxon>Hypocreomycetidae</taxon>
        <taxon>Hypocreales</taxon>
        <taxon>Hypocreaceae</taxon>
        <taxon>Trichoderma</taxon>
    </lineage>
</organism>
<dbReference type="PANTHER" id="PTHR48208">
    <property type="entry name" value="CENTROMERE PROTEIN I"/>
    <property type="match status" value="1"/>
</dbReference>
<evidence type="ECO:0000256" key="3">
    <source>
        <dbReference type="ARBA" id="ARBA00005470"/>
    </source>
</evidence>
<evidence type="ECO:0000313" key="8">
    <source>
        <dbReference type="Proteomes" id="UP000241546"/>
    </source>
</evidence>